<reference evidence="1" key="1">
    <citation type="journal article" date="2015" name="Nature">
        <title>Complex archaea that bridge the gap between prokaryotes and eukaryotes.</title>
        <authorList>
            <person name="Spang A."/>
            <person name="Saw J.H."/>
            <person name="Jorgensen S.L."/>
            <person name="Zaremba-Niedzwiedzka K."/>
            <person name="Martijn J."/>
            <person name="Lind A.E."/>
            <person name="van Eijk R."/>
            <person name="Schleper C."/>
            <person name="Guy L."/>
            <person name="Ettema T.J."/>
        </authorList>
    </citation>
    <scope>NUCLEOTIDE SEQUENCE</scope>
</reference>
<organism evidence="1">
    <name type="scientific">marine sediment metagenome</name>
    <dbReference type="NCBI Taxonomy" id="412755"/>
    <lineage>
        <taxon>unclassified sequences</taxon>
        <taxon>metagenomes</taxon>
        <taxon>ecological metagenomes</taxon>
    </lineage>
</organism>
<dbReference type="AlphaFoldDB" id="A0A0F8YU93"/>
<evidence type="ECO:0000313" key="1">
    <source>
        <dbReference type="EMBL" id="KKK51556.1"/>
    </source>
</evidence>
<protein>
    <submittedName>
        <fullName evidence="1">Uncharacterized protein</fullName>
    </submittedName>
</protein>
<proteinExistence type="predicted"/>
<comment type="caution">
    <text evidence="1">The sequence shown here is derived from an EMBL/GenBank/DDBJ whole genome shotgun (WGS) entry which is preliminary data.</text>
</comment>
<name>A0A0F8YU93_9ZZZZ</name>
<accession>A0A0F8YU93</accession>
<gene>
    <name evidence="1" type="ORF">LCGC14_3113770</name>
</gene>
<sequence>MKKIEQGWKRHINPSGEKIWVKTYSRILPFWDNPHGEKMVLQRKQLADICGVPAFDMMCSLEITIKCNLYKGNVKRLAIIQKEAKQ</sequence>
<dbReference type="EMBL" id="LAZR01067456">
    <property type="protein sequence ID" value="KKK51556.1"/>
    <property type="molecule type" value="Genomic_DNA"/>
</dbReference>